<evidence type="ECO:0000256" key="1">
    <source>
        <dbReference type="ARBA" id="ARBA00022729"/>
    </source>
</evidence>
<evidence type="ECO:0000313" key="2">
    <source>
        <dbReference type="EMBL" id="MBC8318480.1"/>
    </source>
</evidence>
<dbReference type="Gene3D" id="3.90.10.10">
    <property type="entry name" value="Cytochrome C3"/>
    <property type="match status" value="1"/>
</dbReference>
<dbReference type="PANTHER" id="PTHR35038">
    <property type="entry name" value="DISSIMILATORY SULFITE REDUCTASE SIRA"/>
    <property type="match status" value="1"/>
</dbReference>
<name>A0A8J6NFK2_9BACT</name>
<sequence length="340" mass="37622">GNKKFDAKPYDLVKVAQNVGKPNRTNCLSCHANGGGGNNVKHGDIDQSLINPTSAIDVHMGVDGNDFTCNECHSSEGHKIPGNSLIVSPTGKSEVTCTTCHDAPHSGAKMGGVLNKHAKKIACQTCHIPEFAKKDATKMSWDWSQAKNPKDLPEDKRVIKEHGHAVYLFNKGKFTYEDNVVPTYAWFNGKSGAYQLGQKIDPNTVTMLNHPLGDKDDANAKIYPFKVHKAVQIYDNQNNYLITPKVWGPKNDPDAFWVNFDWNKAAAAGMKASGLEYSGSYDFTKTDTYWAINHMVSPASEALQCIDCHSDNKRMDWKSLGYTMDPMAAKKAEIRKKMSH</sequence>
<dbReference type="AlphaFoldDB" id="A0A8J6NFK2"/>
<reference evidence="2 3" key="1">
    <citation type="submission" date="2020-08" db="EMBL/GenBank/DDBJ databases">
        <title>Bridging the membrane lipid divide: bacteria of the FCB group superphylum have the potential to synthesize archaeal ether lipids.</title>
        <authorList>
            <person name="Villanueva L."/>
            <person name="Von Meijenfeldt F.A.B."/>
            <person name="Westbye A.B."/>
            <person name="Yadav S."/>
            <person name="Hopmans E.C."/>
            <person name="Dutilh B.E."/>
            <person name="Sinninghe Damste J.S."/>
        </authorList>
    </citation>
    <scope>NUCLEOTIDE SEQUENCE [LARGE SCALE GENOMIC DNA]</scope>
    <source>
        <strain evidence="2">NIOZ-UU47</strain>
    </source>
</reference>
<dbReference type="PANTHER" id="PTHR35038:SF5">
    <property type="entry name" value="CYTOCHROME C-TYPE PROTEIN NRFB"/>
    <property type="match status" value="1"/>
</dbReference>
<dbReference type="Proteomes" id="UP000614424">
    <property type="component" value="Unassembled WGS sequence"/>
</dbReference>
<proteinExistence type="predicted"/>
<dbReference type="InterPro" id="IPR024673">
    <property type="entry name" value="Octahem_Cyt_c"/>
</dbReference>
<feature type="non-terminal residue" evidence="2">
    <location>
        <position position="1"/>
    </location>
</feature>
<organism evidence="2 3">
    <name type="scientific">Candidatus Desulfobia pelagia</name>
    <dbReference type="NCBI Taxonomy" id="2841692"/>
    <lineage>
        <taxon>Bacteria</taxon>
        <taxon>Pseudomonadati</taxon>
        <taxon>Thermodesulfobacteriota</taxon>
        <taxon>Desulfobulbia</taxon>
        <taxon>Desulfobulbales</taxon>
        <taxon>Desulfobulbaceae</taxon>
        <taxon>Candidatus Desulfobia</taxon>
    </lineage>
</organism>
<accession>A0A8J6NFK2</accession>
<dbReference type="EMBL" id="JACNJZ010000166">
    <property type="protein sequence ID" value="MBC8318480.1"/>
    <property type="molecule type" value="Genomic_DNA"/>
</dbReference>
<dbReference type="InterPro" id="IPR036280">
    <property type="entry name" value="Multihaem_cyt_sf"/>
</dbReference>
<dbReference type="NCBIfam" id="TIGR04315">
    <property type="entry name" value="octaheme_Shew"/>
    <property type="match status" value="1"/>
</dbReference>
<dbReference type="InterPro" id="IPR051829">
    <property type="entry name" value="Multiheme_Cytochr_ET"/>
</dbReference>
<dbReference type="CDD" id="cd08168">
    <property type="entry name" value="Cytochrom_C3"/>
    <property type="match status" value="1"/>
</dbReference>
<dbReference type="Pfam" id="PF11783">
    <property type="entry name" value="Cytochrome_cB"/>
    <property type="match status" value="1"/>
</dbReference>
<evidence type="ECO:0000313" key="3">
    <source>
        <dbReference type="Proteomes" id="UP000614424"/>
    </source>
</evidence>
<keyword evidence="1" id="KW-0732">Signal</keyword>
<comment type="caution">
    <text evidence="2">The sequence shown here is derived from an EMBL/GenBank/DDBJ whole genome shotgun (WGS) entry which is preliminary data.</text>
</comment>
<gene>
    <name evidence="2" type="ORF">H8E41_11285</name>
</gene>
<dbReference type="SUPFAM" id="SSF48695">
    <property type="entry name" value="Multiheme cytochromes"/>
    <property type="match status" value="1"/>
</dbReference>
<dbReference type="GO" id="GO:0016491">
    <property type="term" value="F:oxidoreductase activity"/>
    <property type="evidence" value="ECO:0007669"/>
    <property type="project" value="TreeGrafter"/>
</dbReference>
<protein>
    <submittedName>
        <fullName evidence="2">Tetrathionate reductase family octaheme c-type cytochrome</fullName>
    </submittedName>
</protein>